<sequence>MARTYKRTVRQKPYTKYTENQIKLALEDLKNGLTFRACTKKHNIPTTVLHRHNKFKKQYPNKKMKKQGGQSILSYETEKMLAEQLILCSTWGYPLTSFDLRCIVKAYLDRKGVTIKIFKGNMPGRDFALSFLQRHKDILSQRLCQNIKRARTQVSREIINSYFDNLEKSLDNVLPENIINYDETNLSDDPGRVKIITKRGCKYPERVMNSSKASTSIMFACTGTGELLPPYTVYKAIHMYDSWIRGGPPNSRYNRSKSGWFDVQCFEDWLLKIVVPFVRNKPGKKIIIGDNLSTHLTMEGIKACSKYNIEFVFLPPNSTHITQPLDVAFFRPMKQAWRSILTTWRMGKGSRECSIPKDQFPQLLNILMKKIEGNQVDNIKAGFRKCGIIPLDREPVLKMLPPESNANDSLESEAEVVNDSLVSILKCMRYPSTDKKAPTKRQRMKIEPGQSVEVDNQEVSSDSEISVNEDDNINKSDNGNSSEDRILIGSDWNGSDEDEDEPEQPATNIERNGKILKGVFKITDVLKVNDWIVGDFTNSTVSKQCSTKTILFIGTILETEKTKVKVSFLKHRPTKLDSGKMFVFPEHEDIYWIDKIDVVGILKHPELKRRGLMKFEIDYNEW</sequence>
<feature type="domain" description="DDE-1" evidence="3">
    <location>
        <begin position="215"/>
        <end position="350"/>
    </location>
</feature>
<name>A0A6G0VMN8_APHCR</name>
<dbReference type="PANTHER" id="PTHR19303:SF74">
    <property type="entry name" value="POGO TRANSPOSABLE ELEMENT WITH KRAB DOMAIN"/>
    <property type="match status" value="1"/>
</dbReference>
<dbReference type="GO" id="GO:0003677">
    <property type="term" value="F:DNA binding"/>
    <property type="evidence" value="ECO:0007669"/>
    <property type="project" value="TreeGrafter"/>
</dbReference>
<evidence type="ECO:0000259" key="3">
    <source>
        <dbReference type="Pfam" id="PF03184"/>
    </source>
</evidence>
<dbReference type="Gene3D" id="3.30.420.10">
    <property type="entry name" value="Ribonuclease H-like superfamily/Ribonuclease H"/>
    <property type="match status" value="1"/>
</dbReference>
<dbReference type="InterPro" id="IPR050863">
    <property type="entry name" value="CenT-Element_Derived"/>
</dbReference>
<evidence type="ECO:0000256" key="2">
    <source>
        <dbReference type="SAM" id="MobiDB-lite"/>
    </source>
</evidence>
<dbReference type="InterPro" id="IPR004875">
    <property type="entry name" value="DDE_SF_endonuclease_dom"/>
</dbReference>
<feature type="compositionally biased region" description="Polar residues" evidence="2">
    <location>
        <begin position="453"/>
        <end position="466"/>
    </location>
</feature>
<dbReference type="GO" id="GO:0005634">
    <property type="term" value="C:nucleus"/>
    <property type="evidence" value="ECO:0007669"/>
    <property type="project" value="UniProtKB-SubCell"/>
</dbReference>
<gene>
    <name evidence="4" type="ORF">FWK35_00038797</name>
</gene>
<dbReference type="PANTHER" id="PTHR19303">
    <property type="entry name" value="TRANSPOSON"/>
    <property type="match status" value="1"/>
</dbReference>
<dbReference type="OrthoDB" id="6625177at2759"/>
<dbReference type="EMBL" id="VUJU01014459">
    <property type="protein sequence ID" value="KAF0702032.1"/>
    <property type="molecule type" value="Genomic_DNA"/>
</dbReference>
<dbReference type="InterPro" id="IPR036397">
    <property type="entry name" value="RNaseH_sf"/>
</dbReference>
<dbReference type="SUPFAM" id="SSF46689">
    <property type="entry name" value="Homeodomain-like"/>
    <property type="match status" value="1"/>
</dbReference>
<feature type="region of interest" description="Disordered" evidence="2">
    <location>
        <begin position="433"/>
        <end position="510"/>
    </location>
</feature>
<proteinExistence type="predicted"/>
<accession>A0A6G0VMN8</accession>
<organism evidence="4 5">
    <name type="scientific">Aphis craccivora</name>
    <name type="common">Cowpea aphid</name>
    <dbReference type="NCBI Taxonomy" id="307492"/>
    <lineage>
        <taxon>Eukaryota</taxon>
        <taxon>Metazoa</taxon>
        <taxon>Ecdysozoa</taxon>
        <taxon>Arthropoda</taxon>
        <taxon>Hexapoda</taxon>
        <taxon>Insecta</taxon>
        <taxon>Pterygota</taxon>
        <taxon>Neoptera</taxon>
        <taxon>Paraneoptera</taxon>
        <taxon>Hemiptera</taxon>
        <taxon>Sternorrhyncha</taxon>
        <taxon>Aphidomorpha</taxon>
        <taxon>Aphidoidea</taxon>
        <taxon>Aphididae</taxon>
        <taxon>Aphidini</taxon>
        <taxon>Aphis</taxon>
        <taxon>Aphis</taxon>
    </lineage>
</organism>
<protein>
    <submittedName>
        <fullName evidence="4">DDE-1 domain-containing protein</fullName>
    </submittedName>
</protein>
<evidence type="ECO:0000313" key="4">
    <source>
        <dbReference type="EMBL" id="KAF0702032.1"/>
    </source>
</evidence>
<comment type="caution">
    <text evidence="4">The sequence shown here is derived from an EMBL/GenBank/DDBJ whole genome shotgun (WGS) entry which is preliminary data.</text>
</comment>
<dbReference type="InterPro" id="IPR009057">
    <property type="entry name" value="Homeodomain-like_sf"/>
</dbReference>
<evidence type="ECO:0000256" key="1">
    <source>
        <dbReference type="ARBA" id="ARBA00004123"/>
    </source>
</evidence>
<dbReference type="Proteomes" id="UP000478052">
    <property type="component" value="Unassembled WGS sequence"/>
</dbReference>
<feature type="compositionally biased region" description="Acidic residues" evidence="2">
    <location>
        <begin position="494"/>
        <end position="503"/>
    </location>
</feature>
<dbReference type="Pfam" id="PF03184">
    <property type="entry name" value="DDE_1"/>
    <property type="match status" value="1"/>
</dbReference>
<comment type="subcellular location">
    <subcellularLocation>
        <location evidence="1">Nucleus</location>
    </subcellularLocation>
</comment>
<keyword evidence="5" id="KW-1185">Reference proteome</keyword>
<evidence type="ECO:0000313" key="5">
    <source>
        <dbReference type="Proteomes" id="UP000478052"/>
    </source>
</evidence>
<dbReference type="AlphaFoldDB" id="A0A6G0VMN8"/>
<reference evidence="4 5" key="1">
    <citation type="submission" date="2019-08" db="EMBL/GenBank/DDBJ databases">
        <title>Whole genome of Aphis craccivora.</title>
        <authorList>
            <person name="Voronova N.V."/>
            <person name="Shulinski R.S."/>
            <person name="Bandarenka Y.V."/>
            <person name="Zhorov D.G."/>
            <person name="Warner D."/>
        </authorList>
    </citation>
    <scope>NUCLEOTIDE SEQUENCE [LARGE SCALE GENOMIC DNA]</scope>
    <source>
        <strain evidence="4">180601</strain>
        <tissue evidence="4">Whole Body</tissue>
    </source>
</reference>